<dbReference type="FunFam" id="1.10.287.70:FF:000037">
    <property type="entry name" value="Glutamate receptor"/>
    <property type="match status" value="1"/>
</dbReference>
<dbReference type="InterPro" id="IPR017103">
    <property type="entry name" value="Iontropic_Glu_rcpt_pln"/>
</dbReference>
<gene>
    <name evidence="20" type="ORF">ILEXP_LOCUS20847</name>
</gene>
<dbReference type="InterPro" id="IPR044440">
    <property type="entry name" value="GABAb_receptor_plant_PBP1"/>
</dbReference>
<keyword evidence="13 15" id="KW-0407">Ion channel</keyword>
<dbReference type="Gene3D" id="1.10.287.70">
    <property type="match status" value="1"/>
</dbReference>
<evidence type="ECO:0000256" key="14">
    <source>
        <dbReference type="ARBA" id="ARBA00049638"/>
    </source>
</evidence>
<feature type="domain" description="Ionotropic glutamate receptor C-terminal" evidence="19">
    <location>
        <begin position="461"/>
        <end position="807"/>
    </location>
</feature>
<protein>
    <recommendedName>
        <fullName evidence="15">Glutamate receptor</fullName>
    </recommendedName>
</protein>
<dbReference type="GO" id="GO:0016020">
    <property type="term" value="C:membrane"/>
    <property type="evidence" value="ECO:0007669"/>
    <property type="project" value="UniProtKB-SubCell"/>
</dbReference>
<evidence type="ECO:0000256" key="1">
    <source>
        <dbReference type="ARBA" id="ARBA00004141"/>
    </source>
</evidence>
<dbReference type="SMART" id="SM00079">
    <property type="entry name" value="PBPe"/>
    <property type="match status" value="1"/>
</dbReference>
<feature type="signal peptide" evidence="18">
    <location>
        <begin position="1"/>
        <end position="22"/>
    </location>
</feature>
<keyword evidence="9 15" id="KW-0472">Membrane</keyword>
<evidence type="ECO:0000256" key="2">
    <source>
        <dbReference type="ARBA" id="ARBA00008685"/>
    </source>
</evidence>
<feature type="transmembrane region" description="Helical" evidence="17">
    <location>
        <begin position="647"/>
        <end position="665"/>
    </location>
</feature>
<evidence type="ECO:0000256" key="13">
    <source>
        <dbReference type="ARBA" id="ARBA00023303"/>
    </source>
</evidence>
<dbReference type="SUPFAM" id="SSF53850">
    <property type="entry name" value="Periplasmic binding protein-like II"/>
    <property type="match status" value="1"/>
</dbReference>
<evidence type="ECO:0000256" key="11">
    <source>
        <dbReference type="ARBA" id="ARBA00023180"/>
    </source>
</evidence>
<feature type="transmembrane region" description="Helical" evidence="17">
    <location>
        <begin position="587"/>
        <end position="605"/>
    </location>
</feature>
<evidence type="ECO:0000259" key="19">
    <source>
        <dbReference type="SMART" id="SM00079"/>
    </source>
</evidence>
<evidence type="ECO:0000256" key="15">
    <source>
        <dbReference type="PIRNR" id="PIRNR037090"/>
    </source>
</evidence>
<comment type="subcellular location">
    <subcellularLocation>
        <location evidence="1">Membrane</location>
        <topology evidence="1">Multi-pass membrane protein</topology>
    </subcellularLocation>
</comment>
<dbReference type="Gene3D" id="3.40.190.10">
    <property type="entry name" value="Periplasmic binding protein-like II"/>
    <property type="match status" value="2"/>
</dbReference>
<comment type="similarity">
    <text evidence="2 15">Belongs to the glutamate-gated ion channel (TC 1.A.10.1) family.</text>
</comment>
<keyword evidence="7 17" id="KW-1133">Transmembrane helix</keyword>
<comment type="function">
    <text evidence="14">Glutamate-gated receptor that probably acts as a non-selective cation channel. May be involved in light-signal transduction and calcium homeostasis via the regulation of calcium influx into cells.</text>
</comment>
<keyword evidence="4 15" id="KW-0813">Transport</keyword>
<dbReference type="CDD" id="cd13686">
    <property type="entry name" value="GluR_Plant"/>
    <property type="match status" value="1"/>
</dbReference>
<feature type="disulfide bond" evidence="16">
    <location>
        <begin position="755"/>
        <end position="811"/>
    </location>
</feature>
<feature type="transmembrane region" description="Helical" evidence="17">
    <location>
        <begin position="832"/>
        <end position="852"/>
    </location>
</feature>
<dbReference type="InterPro" id="IPR028082">
    <property type="entry name" value="Peripla_BP_I"/>
</dbReference>
<dbReference type="FunFam" id="3.40.50.2300:FF:000310">
    <property type="entry name" value="Glutamate receptor"/>
    <property type="match status" value="1"/>
</dbReference>
<dbReference type="PANTHER" id="PTHR34836">
    <property type="entry name" value="OS06G0188250 PROTEIN"/>
    <property type="match status" value="1"/>
</dbReference>
<evidence type="ECO:0000256" key="16">
    <source>
        <dbReference type="PIRSR" id="PIRSR037090-50"/>
    </source>
</evidence>
<accession>A0ABC8S903</accession>
<dbReference type="PIRSF" id="PIRSF037090">
    <property type="entry name" value="Iontro_Glu-like_rcpt_pln"/>
    <property type="match status" value="1"/>
</dbReference>
<feature type="chain" id="PRO_5044756629" description="Glutamate receptor" evidence="18">
    <location>
        <begin position="23"/>
        <end position="961"/>
    </location>
</feature>
<dbReference type="AlphaFoldDB" id="A0ABC8S903"/>
<dbReference type="SUPFAM" id="SSF53822">
    <property type="entry name" value="Periplasmic binding protein-like I"/>
    <property type="match status" value="1"/>
</dbReference>
<keyword evidence="11" id="KW-0325">Glycoprotein</keyword>
<keyword evidence="21" id="KW-1185">Reference proteome</keyword>
<dbReference type="InterPro" id="IPR019594">
    <property type="entry name" value="Glu/Gly-bd"/>
</dbReference>
<evidence type="ECO:0000256" key="8">
    <source>
        <dbReference type="ARBA" id="ARBA00023065"/>
    </source>
</evidence>
<evidence type="ECO:0000256" key="9">
    <source>
        <dbReference type="ARBA" id="ARBA00023136"/>
    </source>
</evidence>
<dbReference type="PANTHER" id="PTHR34836:SF1">
    <property type="entry name" value="OS09G0428600 PROTEIN"/>
    <property type="match status" value="1"/>
</dbReference>
<dbReference type="InterPro" id="IPR001828">
    <property type="entry name" value="ANF_lig-bd_rcpt"/>
</dbReference>
<sequence length="961" mass="106896">MQNLRHLVLALVLSLYVSRYLGLSNGQNATAVKVDVGFILDLSTTAGKVSRTCISMALTDFYTNHNYTRRMIVHHIRDTKSDIVDAASIAIDLLKNVQVHAIFGPQPSTQADFVIDIANKSEVPIVSTATSPALSPKKSPYFIRTAQCSSFQVKAIAAIVKAFNWREVVLVYEDSTFGSGTIPYLTDALIEVNARVPYRSVVSPSASDDQILQELYKLMTMQTRVFVVHMLPSIASRFFLKAKEVGMISKGYAWIITDVLASLLDSTDSTFINSMQGVLGVKPYIPRSKELNNFTRRWKRRFRQENPDMDEIELDVYGIWAYDSVTALAMAIERTSSAPLRFKQQPATRENTTDLAAIGTSEWGPKLVESIRNIRFKGLSGDFHIVDGQLQPSAYEIVNVMGNYGGRRIGFWTEKHGISDQAKTNGRVVYTANADDLKAIIWPGEISVVPKGWEMPTSGKKLKVGVPIKSGFGEFITVDNDPKTNATNPSGFCVDVFNEVMGSLSYAVPYEFVPFYSPGREYNELVYQIFLEKFDAVVGDVTIVANRSKYVDFTLPFTESGVAMIVPIKYDERKNAWIFMKPLTADLWLTTGAFFVFIGAVVWVLEHRVNKEFRGPPSKQVGMILWFSFSTLVFAHKEKLVSNLSRFVVIVWVFVVLVLTSSYTASLTSMLTVQKLQPTITDINDLIRNGEYVGYQIGSFVEELLVKKKLDKSKFRAYSTLEEYDEALTKGSRNGGVAAIVDELPYIRLFLAKYCRKYTIVGPTYKTAGFGFAFPMGSPLVPEVSRAILNVTEGDKMTRFTQKWLGDEADCPEQDGAVVTTDSLKLQSFTGLFLVAGISSSLALIIFLLIFLHENRDVLASHDSVWQKLVAMAKIFGEEKENSRNVSKKMTTEPNDHDLATTANSVPEDIIAAGSPQSPAISISHHGDGDDIFSQDEGFSTTEPGTPIHDSIAITETIRER</sequence>
<dbReference type="Pfam" id="PF01094">
    <property type="entry name" value="ANF_receptor"/>
    <property type="match status" value="1"/>
</dbReference>
<proteinExistence type="inferred from homology"/>
<comment type="caution">
    <text evidence="20">The sequence shown here is derived from an EMBL/GenBank/DDBJ whole genome shotgun (WGS) entry which is preliminary data.</text>
</comment>
<keyword evidence="5 17" id="KW-0812">Transmembrane</keyword>
<organism evidence="20 21">
    <name type="scientific">Ilex paraguariensis</name>
    <name type="common">yerba mate</name>
    <dbReference type="NCBI Taxonomy" id="185542"/>
    <lineage>
        <taxon>Eukaryota</taxon>
        <taxon>Viridiplantae</taxon>
        <taxon>Streptophyta</taxon>
        <taxon>Embryophyta</taxon>
        <taxon>Tracheophyta</taxon>
        <taxon>Spermatophyta</taxon>
        <taxon>Magnoliopsida</taxon>
        <taxon>eudicotyledons</taxon>
        <taxon>Gunneridae</taxon>
        <taxon>Pentapetalae</taxon>
        <taxon>asterids</taxon>
        <taxon>campanulids</taxon>
        <taxon>Aquifoliales</taxon>
        <taxon>Aquifoliaceae</taxon>
        <taxon>Ilex</taxon>
    </lineage>
</organism>
<evidence type="ECO:0000313" key="20">
    <source>
        <dbReference type="EMBL" id="CAK9152621.1"/>
    </source>
</evidence>
<comment type="function">
    <text evidence="15">Glutamate-gated receptor that probably acts as non-selective cation channel.</text>
</comment>
<dbReference type="FunFam" id="3.40.190.10:FF:000195">
    <property type="entry name" value="Glutamate receptor 2.7"/>
    <property type="match status" value="1"/>
</dbReference>
<evidence type="ECO:0000256" key="12">
    <source>
        <dbReference type="ARBA" id="ARBA00023286"/>
    </source>
</evidence>
<dbReference type="CDD" id="cd19990">
    <property type="entry name" value="PBP1_GABAb_receptor_plant"/>
    <property type="match status" value="1"/>
</dbReference>
<evidence type="ECO:0000256" key="10">
    <source>
        <dbReference type="ARBA" id="ARBA00023170"/>
    </source>
</evidence>
<evidence type="ECO:0000256" key="17">
    <source>
        <dbReference type="SAM" id="Phobius"/>
    </source>
</evidence>
<dbReference type="Pfam" id="PF10613">
    <property type="entry name" value="Lig_chan-Glu_bd"/>
    <property type="match status" value="1"/>
</dbReference>
<dbReference type="InterPro" id="IPR015683">
    <property type="entry name" value="Ionotropic_Glu_rcpt"/>
</dbReference>
<dbReference type="FunFam" id="3.40.190.10:FF:000103">
    <property type="entry name" value="Glutamate receptor"/>
    <property type="match status" value="1"/>
</dbReference>
<keyword evidence="12 15" id="KW-1071">Ligand-gated ion channel</keyword>
<dbReference type="FunFam" id="3.40.50.2300:FF:000169">
    <property type="entry name" value="Glutamate receptor"/>
    <property type="match status" value="1"/>
</dbReference>
<keyword evidence="16" id="KW-1015">Disulfide bond</keyword>
<keyword evidence="10 15" id="KW-0675">Receptor</keyword>
<evidence type="ECO:0000256" key="18">
    <source>
        <dbReference type="SAM" id="SignalP"/>
    </source>
</evidence>
<comment type="subunit">
    <text evidence="3">May form heteromers.</text>
</comment>
<evidence type="ECO:0000256" key="6">
    <source>
        <dbReference type="ARBA" id="ARBA00022729"/>
    </source>
</evidence>
<keyword evidence="8 15" id="KW-0406">Ion transport</keyword>
<dbReference type="Proteomes" id="UP001642360">
    <property type="component" value="Unassembled WGS sequence"/>
</dbReference>
<evidence type="ECO:0000256" key="7">
    <source>
        <dbReference type="ARBA" id="ARBA00022989"/>
    </source>
</evidence>
<dbReference type="Pfam" id="PF00060">
    <property type="entry name" value="Lig_chan"/>
    <property type="match status" value="1"/>
</dbReference>
<evidence type="ECO:0000256" key="4">
    <source>
        <dbReference type="ARBA" id="ARBA00022448"/>
    </source>
</evidence>
<dbReference type="Gene3D" id="3.40.50.2300">
    <property type="match status" value="2"/>
</dbReference>
<evidence type="ECO:0000256" key="5">
    <source>
        <dbReference type="ARBA" id="ARBA00022692"/>
    </source>
</evidence>
<dbReference type="EMBL" id="CAUOFW020002280">
    <property type="protein sequence ID" value="CAK9152621.1"/>
    <property type="molecule type" value="Genomic_DNA"/>
</dbReference>
<reference evidence="20 21" key="1">
    <citation type="submission" date="2024-02" db="EMBL/GenBank/DDBJ databases">
        <authorList>
            <person name="Vignale AGUSTIN F."/>
            <person name="Sosa J E."/>
            <person name="Modenutti C."/>
        </authorList>
    </citation>
    <scope>NUCLEOTIDE SEQUENCE [LARGE SCALE GENOMIC DNA]</scope>
</reference>
<dbReference type="InterPro" id="IPR001320">
    <property type="entry name" value="Iontro_rcpt_C"/>
</dbReference>
<name>A0ABC8S903_9AQUA</name>
<evidence type="ECO:0000313" key="21">
    <source>
        <dbReference type="Proteomes" id="UP001642360"/>
    </source>
</evidence>
<dbReference type="GO" id="GO:0034220">
    <property type="term" value="P:monoatomic ion transmembrane transport"/>
    <property type="evidence" value="ECO:0007669"/>
    <property type="project" value="UniProtKB-KW"/>
</dbReference>
<keyword evidence="6 18" id="KW-0732">Signal</keyword>
<evidence type="ECO:0000256" key="3">
    <source>
        <dbReference type="ARBA" id="ARBA00011095"/>
    </source>
</evidence>